<accession>A0A926KZ18</accession>
<protein>
    <recommendedName>
        <fullName evidence="6">Copper amine oxidase N-terminal domain-containing protein</fullName>
    </recommendedName>
</protein>
<gene>
    <name evidence="4" type="ORF">ICC18_33175</name>
</gene>
<name>A0A926KZ18_9BACL</name>
<keyword evidence="1" id="KW-0732">Signal</keyword>
<dbReference type="Pfam" id="PF07833">
    <property type="entry name" value="Cu_amine_oxidN1"/>
    <property type="match status" value="1"/>
</dbReference>
<proteinExistence type="predicted"/>
<reference evidence="4" key="1">
    <citation type="submission" date="2020-09" db="EMBL/GenBank/DDBJ databases">
        <title>Draft Genome Sequence of Paenibacillus sp. WST5.</title>
        <authorList>
            <person name="Bao Z."/>
        </authorList>
    </citation>
    <scope>NUCLEOTIDE SEQUENCE</scope>
    <source>
        <strain evidence="4">WST5</strain>
    </source>
</reference>
<evidence type="ECO:0000313" key="4">
    <source>
        <dbReference type="EMBL" id="MBD0384863.1"/>
    </source>
</evidence>
<organism evidence="4 5">
    <name type="scientific">Paenibacillus sedimenti</name>
    <dbReference type="NCBI Taxonomy" id="2770274"/>
    <lineage>
        <taxon>Bacteria</taxon>
        <taxon>Bacillati</taxon>
        <taxon>Bacillota</taxon>
        <taxon>Bacilli</taxon>
        <taxon>Bacillales</taxon>
        <taxon>Paenibacillaceae</taxon>
        <taxon>Paenibacillus</taxon>
    </lineage>
</organism>
<feature type="domain" description="SCP" evidence="2">
    <location>
        <begin position="196"/>
        <end position="321"/>
    </location>
</feature>
<dbReference type="Proteomes" id="UP000650466">
    <property type="component" value="Unassembled WGS sequence"/>
</dbReference>
<dbReference type="InterPro" id="IPR036582">
    <property type="entry name" value="Mao_N_sf"/>
</dbReference>
<dbReference type="SUPFAM" id="SSF55383">
    <property type="entry name" value="Copper amine oxidase, domain N"/>
    <property type="match status" value="1"/>
</dbReference>
<comment type="caution">
    <text evidence="4">The sequence shown here is derived from an EMBL/GenBank/DDBJ whole genome shotgun (WGS) entry which is preliminary data.</text>
</comment>
<keyword evidence="5" id="KW-1185">Reference proteome</keyword>
<dbReference type="RefSeq" id="WP_188178621.1">
    <property type="nucleotide sequence ID" value="NZ_JACVVD010000031.1"/>
</dbReference>
<evidence type="ECO:0008006" key="6">
    <source>
        <dbReference type="Google" id="ProtNLM"/>
    </source>
</evidence>
<feature type="domain" description="Copper amine oxidase-like N-terminal" evidence="3">
    <location>
        <begin position="33"/>
        <end position="140"/>
    </location>
</feature>
<feature type="signal peptide" evidence="1">
    <location>
        <begin position="1"/>
        <end position="24"/>
    </location>
</feature>
<dbReference type="EMBL" id="JACVVD010000031">
    <property type="protein sequence ID" value="MBD0384863.1"/>
    <property type="molecule type" value="Genomic_DNA"/>
</dbReference>
<dbReference type="InterPro" id="IPR014044">
    <property type="entry name" value="CAP_dom"/>
</dbReference>
<sequence length="464" mass="52207">MKKAILAAALTAAMLLPTSLTSQAATNSSIQVVINGVQQNYEQMPQVIHGTTMVPMRAIFESLGAKIEWDEVKQEAIGTKNGISVELQIGSKKAWSNNKAAELEVAPQLINGKTMIPARYVSEALGMYVSWDNSEKTVYISEDRALNGRTKKEIKEKYIEYAPTHAGSIYADKPVVTAPYAPGKLQKSVIEDAVKRVNFVRYLAGMPHDIVIDEDLINQAQYGAVLTAVHKELNHYPQKPADMSEEFYKIGYESTKTSNLHSIYSSQNLENTGFVADSVNDYMSDLGLNNLPQVGHRRWILNPELQKMGFGFAENNNIDNWFAGYSSMQVLDESRTEKVKYDYVTWPSDGYFPNSLMDPLTPWSITLSKYLYHSPDLNKISVKLVRESDNRVWNLSAADNDVTEDGKYFNVVPHAYQRNGTVIFRPDGIIKYRDSDKFTVEISGIETRSQGQTTLIYEVNFFNL</sequence>
<dbReference type="InterPro" id="IPR012854">
    <property type="entry name" value="Cu_amine_oxidase-like_N"/>
</dbReference>
<dbReference type="Pfam" id="PF00188">
    <property type="entry name" value="CAP"/>
    <property type="match status" value="1"/>
</dbReference>
<evidence type="ECO:0000313" key="5">
    <source>
        <dbReference type="Proteomes" id="UP000650466"/>
    </source>
</evidence>
<evidence type="ECO:0000259" key="3">
    <source>
        <dbReference type="Pfam" id="PF07833"/>
    </source>
</evidence>
<evidence type="ECO:0000259" key="2">
    <source>
        <dbReference type="Pfam" id="PF00188"/>
    </source>
</evidence>
<dbReference type="AlphaFoldDB" id="A0A926KZ18"/>
<dbReference type="InterPro" id="IPR035940">
    <property type="entry name" value="CAP_sf"/>
</dbReference>
<evidence type="ECO:0000256" key="1">
    <source>
        <dbReference type="SAM" id="SignalP"/>
    </source>
</evidence>
<dbReference type="Gene3D" id="3.30.457.10">
    <property type="entry name" value="Copper amine oxidase-like, N-terminal domain"/>
    <property type="match status" value="1"/>
</dbReference>
<feature type="chain" id="PRO_5038010212" description="Copper amine oxidase N-terminal domain-containing protein" evidence="1">
    <location>
        <begin position="25"/>
        <end position="464"/>
    </location>
</feature>
<dbReference type="CDD" id="cd05379">
    <property type="entry name" value="CAP_bacterial"/>
    <property type="match status" value="1"/>
</dbReference>
<dbReference type="Gene3D" id="3.40.33.10">
    <property type="entry name" value="CAP"/>
    <property type="match status" value="1"/>
</dbReference>
<dbReference type="SUPFAM" id="SSF55797">
    <property type="entry name" value="PR-1-like"/>
    <property type="match status" value="1"/>
</dbReference>